<keyword evidence="5 9" id="KW-0999">Mitochondrion inner membrane</keyword>
<evidence type="ECO:0000256" key="5">
    <source>
        <dbReference type="ARBA" id="ARBA00022792"/>
    </source>
</evidence>
<keyword evidence="8 9" id="KW-0472">Membrane</keyword>
<comment type="subcellular location">
    <subcellularLocation>
        <location evidence="1 9">Mitochondrion inner membrane</location>
    </subcellularLocation>
</comment>
<evidence type="ECO:0000313" key="11">
    <source>
        <dbReference type="EMBL" id="CAK7270041.1"/>
    </source>
</evidence>
<organism evidence="11 12">
    <name type="scientific">Sporothrix epigloea</name>
    <dbReference type="NCBI Taxonomy" id="1892477"/>
    <lineage>
        <taxon>Eukaryota</taxon>
        <taxon>Fungi</taxon>
        <taxon>Dikarya</taxon>
        <taxon>Ascomycota</taxon>
        <taxon>Pezizomycotina</taxon>
        <taxon>Sordariomycetes</taxon>
        <taxon>Sordariomycetidae</taxon>
        <taxon>Ophiostomatales</taxon>
        <taxon>Ophiostomataceae</taxon>
        <taxon>Sporothrix</taxon>
    </lineage>
</organism>
<dbReference type="EMBL" id="CAWUON010000054">
    <property type="protein sequence ID" value="CAK7270041.1"/>
    <property type="molecule type" value="Genomic_DNA"/>
</dbReference>
<feature type="region of interest" description="Disordered" evidence="10">
    <location>
        <begin position="34"/>
        <end position="68"/>
    </location>
</feature>
<dbReference type="PANTHER" id="PTHR31586:SF1">
    <property type="entry name" value="CYTOCHROME C OXIDASE ASSEMBLY PROTEIN COX20, MITOCHONDRIAL"/>
    <property type="match status" value="1"/>
</dbReference>
<accession>A0ABP0DR67</accession>
<evidence type="ECO:0000256" key="4">
    <source>
        <dbReference type="ARBA" id="ARBA00022692"/>
    </source>
</evidence>
<dbReference type="InterPro" id="IPR022533">
    <property type="entry name" value="Cox20"/>
</dbReference>
<keyword evidence="7 9" id="KW-0496">Mitochondrion</keyword>
<proteinExistence type="inferred from homology"/>
<evidence type="ECO:0000256" key="2">
    <source>
        <dbReference type="ARBA" id="ARBA00009575"/>
    </source>
</evidence>
<evidence type="ECO:0000256" key="10">
    <source>
        <dbReference type="SAM" id="MobiDB-lite"/>
    </source>
</evidence>
<comment type="caution">
    <text evidence="11">The sequence shown here is derived from an EMBL/GenBank/DDBJ whole genome shotgun (WGS) entry which is preliminary data.</text>
</comment>
<feature type="compositionally biased region" description="Low complexity" evidence="10">
    <location>
        <begin position="37"/>
        <end position="50"/>
    </location>
</feature>
<gene>
    <name evidence="11" type="ORF">SEPCBS119000_003884</name>
</gene>
<comment type="function">
    <text evidence="9">Involved in the assembly of the cytochrome c oxidase complex.</text>
</comment>
<dbReference type="Pfam" id="PF12597">
    <property type="entry name" value="Cox20"/>
    <property type="match status" value="1"/>
</dbReference>
<evidence type="ECO:0000256" key="3">
    <source>
        <dbReference type="ARBA" id="ARBA00017689"/>
    </source>
</evidence>
<evidence type="ECO:0000256" key="8">
    <source>
        <dbReference type="ARBA" id="ARBA00023136"/>
    </source>
</evidence>
<keyword evidence="12" id="KW-1185">Reference proteome</keyword>
<dbReference type="Proteomes" id="UP001642502">
    <property type="component" value="Unassembled WGS sequence"/>
</dbReference>
<sequence length="215" mass="22976">MAGEALPAQPPAQGSAAPTAAFGTLHFDRAPTHEELQTVQQAAQQATTTGPLPPTPDSSSLQQQQHQELQIQRRTKTSQQASVADAVKSIKASDFLAVYQVPCARQGFLTGIGGGAVVGALRYILGAGVPKAANWAVGAFALGGIVSFEVCQAARRAEAAKMKRVVEVYDRKQADMRQREAEKARNAAAAAARAEETRRLEEAAKRAARPWYKVW</sequence>
<feature type="compositionally biased region" description="Low complexity" evidence="10">
    <location>
        <begin position="57"/>
        <end position="68"/>
    </location>
</feature>
<name>A0ABP0DR67_9PEZI</name>
<evidence type="ECO:0000256" key="1">
    <source>
        <dbReference type="ARBA" id="ARBA00004273"/>
    </source>
</evidence>
<evidence type="ECO:0000256" key="7">
    <source>
        <dbReference type="ARBA" id="ARBA00023128"/>
    </source>
</evidence>
<dbReference type="PANTHER" id="PTHR31586">
    <property type="entry name" value="CYTOCHROME C OXIDASE PROTEIN 20"/>
    <property type="match status" value="1"/>
</dbReference>
<evidence type="ECO:0000313" key="12">
    <source>
        <dbReference type="Proteomes" id="UP001642502"/>
    </source>
</evidence>
<dbReference type="PIRSF" id="PIRSF007871">
    <property type="entry name" value="Cox20"/>
    <property type="match status" value="1"/>
</dbReference>
<comment type="similarity">
    <text evidence="2 9">Belongs to the COX20 family.</text>
</comment>
<evidence type="ECO:0000256" key="9">
    <source>
        <dbReference type="PIRNR" id="PIRNR007871"/>
    </source>
</evidence>
<feature type="region of interest" description="Disordered" evidence="10">
    <location>
        <begin position="1"/>
        <end position="21"/>
    </location>
</feature>
<keyword evidence="4" id="KW-0812">Transmembrane</keyword>
<keyword evidence="6" id="KW-1133">Transmembrane helix</keyword>
<protein>
    <recommendedName>
        <fullName evidence="3 9">Cytochrome c oxidase assembly protein COX20, mitochondrial</fullName>
    </recommendedName>
</protein>
<evidence type="ECO:0000256" key="6">
    <source>
        <dbReference type="ARBA" id="ARBA00022989"/>
    </source>
</evidence>
<reference evidence="11 12" key="1">
    <citation type="submission" date="2024-01" db="EMBL/GenBank/DDBJ databases">
        <authorList>
            <person name="Allen C."/>
            <person name="Tagirdzhanova G."/>
        </authorList>
    </citation>
    <scope>NUCLEOTIDE SEQUENCE [LARGE SCALE GENOMIC DNA]</scope>
    <source>
        <strain evidence="11 12">CBS 119000</strain>
    </source>
</reference>